<name>A0A7Y8C3Q0_9PSED</name>
<evidence type="ECO:0000313" key="1">
    <source>
        <dbReference type="EMBL" id="NWB98820.1"/>
    </source>
</evidence>
<gene>
    <name evidence="1" type="ORF">HX882_23285</name>
</gene>
<dbReference type="Pfam" id="PF12021">
    <property type="entry name" value="DUF3509"/>
    <property type="match status" value="1"/>
</dbReference>
<sequence length="121" mass="13224">MDNPFQLINEAFQPEYRVNLSLQGLDGDVMLTLSNADGVVAKRMISAEQRNDPRRLKRLIQSVQFGIAIEQGHSAMDILAAMTDSDSVKLATLPAPTWSGSGHRVGRPAIVTGRVLTLPIR</sequence>
<protein>
    <submittedName>
        <fullName evidence="1">DUF3509 domain-containing protein</fullName>
    </submittedName>
</protein>
<accession>A0A7Y8C3Q0</accession>
<reference evidence="1 2" key="1">
    <citation type="submission" date="2020-04" db="EMBL/GenBank/DDBJ databases">
        <title>Molecular characterization of pseudomonads from Agaricus bisporus reveal novel blotch 2 pathogens in Western Europe.</title>
        <authorList>
            <person name="Taparia T."/>
            <person name="Krijger M."/>
            <person name="Haynes E."/>
            <person name="Elpinstone J.G."/>
            <person name="Noble R."/>
            <person name="Van Der Wolf J."/>
        </authorList>
    </citation>
    <scope>NUCLEOTIDE SEQUENCE [LARGE SCALE GENOMIC DNA]</scope>
    <source>
        <strain evidence="1 2">H7001</strain>
    </source>
</reference>
<dbReference type="Proteomes" id="UP000539985">
    <property type="component" value="Unassembled WGS sequence"/>
</dbReference>
<dbReference type="InterPro" id="IPR021898">
    <property type="entry name" value="DUF3509"/>
</dbReference>
<dbReference type="RefSeq" id="WP_177093151.1">
    <property type="nucleotide sequence ID" value="NZ_JACAOS010000001.1"/>
</dbReference>
<evidence type="ECO:0000313" key="2">
    <source>
        <dbReference type="Proteomes" id="UP000539985"/>
    </source>
</evidence>
<proteinExistence type="predicted"/>
<dbReference type="EMBL" id="JACAQB010000018">
    <property type="protein sequence ID" value="NWB98820.1"/>
    <property type="molecule type" value="Genomic_DNA"/>
</dbReference>
<dbReference type="AlphaFoldDB" id="A0A7Y8C3Q0"/>
<organism evidence="1 2">
    <name type="scientific">Pseudomonas gingeri</name>
    <dbReference type="NCBI Taxonomy" id="117681"/>
    <lineage>
        <taxon>Bacteria</taxon>
        <taxon>Pseudomonadati</taxon>
        <taxon>Pseudomonadota</taxon>
        <taxon>Gammaproteobacteria</taxon>
        <taxon>Pseudomonadales</taxon>
        <taxon>Pseudomonadaceae</taxon>
        <taxon>Pseudomonas</taxon>
    </lineage>
</organism>
<comment type="caution">
    <text evidence="1">The sequence shown here is derived from an EMBL/GenBank/DDBJ whole genome shotgun (WGS) entry which is preliminary data.</text>
</comment>